<dbReference type="GeneTree" id="ENSGT00950000182860"/>
<dbReference type="InterPro" id="IPR008936">
    <property type="entry name" value="Rho_GTPase_activation_prot"/>
</dbReference>
<dbReference type="InterPro" id="IPR000198">
    <property type="entry name" value="RhoGAP_dom"/>
</dbReference>
<sequence length="210" mass="24451">RIYDNVFGCHLDVLCHRETSIVPKFVEKCIKTVERRGLDVDGIYRVSGNLAVIQRLRHKVVPLTLWFCVPAEEHLDLEDGQWEEIHVITGALKLFFRELPEPLFPFCCFDKFIAAIQLSDYSQRVSYTKDLVRSLPLPNYETMKLLFKHLRRVIDHKDSNRMSVQSVAIVFGPTLLRPQIESANMTVHMVFQSQIVELMLNKFNEIFAET</sequence>
<dbReference type="AlphaFoldDB" id="A0A3P9P7B0"/>
<dbReference type="CDD" id="cd04403">
    <property type="entry name" value="RhoGAP_ARHGAP27_15_12_9"/>
    <property type="match status" value="1"/>
</dbReference>
<dbReference type="GO" id="GO:0005737">
    <property type="term" value="C:cytoplasm"/>
    <property type="evidence" value="ECO:0007669"/>
    <property type="project" value="TreeGrafter"/>
</dbReference>
<dbReference type="STRING" id="8081.ENSPREP00000017700"/>
<dbReference type="Bgee" id="ENSPREG00000011956">
    <property type="expression patterns" value="Expressed in caudal fin and 1 other cell type or tissue"/>
</dbReference>
<dbReference type="SMART" id="SM00324">
    <property type="entry name" value="RhoGAP"/>
    <property type="match status" value="1"/>
</dbReference>
<dbReference type="PANTHER" id="PTHR23176:SF104">
    <property type="entry name" value="RHO GTPASE-ACTIVATING PROTEIN 27"/>
    <property type="match status" value="1"/>
</dbReference>
<keyword evidence="1" id="KW-0343">GTPase activation</keyword>
<reference evidence="3" key="3">
    <citation type="submission" date="2025-09" db="UniProtKB">
        <authorList>
            <consortium name="Ensembl"/>
        </authorList>
    </citation>
    <scope>IDENTIFICATION</scope>
    <source>
        <strain evidence="3">Guanapo</strain>
    </source>
</reference>
<dbReference type="Ensembl" id="ENSPRET00000017888.1">
    <property type="protein sequence ID" value="ENSPREP00000017700.1"/>
    <property type="gene ID" value="ENSPREG00000011956.1"/>
</dbReference>
<dbReference type="SUPFAM" id="SSF48350">
    <property type="entry name" value="GTPase activation domain, GAP"/>
    <property type="match status" value="1"/>
</dbReference>
<keyword evidence="4" id="KW-1185">Reference proteome</keyword>
<dbReference type="GO" id="GO:0005096">
    <property type="term" value="F:GTPase activator activity"/>
    <property type="evidence" value="ECO:0007669"/>
    <property type="project" value="UniProtKB-KW"/>
</dbReference>
<evidence type="ECO:0000259" key="2">
    <source>
        <dbReference type="PROSITE" id="PS50238"/>
    </source>
</evidence>
<dbReference type="Pfam" id="PF00620">
    <property type="entry name" value="RhoGAP"/>
    <property type="match status" value="1"/>
</dbReference>
<evidence type="ECO:0000313" key="3">
    <source>
        <dbReference type="Ensembl" id="ENSPREP00000017700.1"/>
    </source>
</evidence>
<evidence type="ECO:0000256" key="1">
    <source>
        <dbReference type="ARBA" id="ARBA00022468"/>
    </source>
</evidence>
<name>A0A3P9P7B0_POERE</name>
<organism evidence="3 4">
    <name type="scientific">Poecilia reticulata</name>
    <name type="common">Guppy</name>
    <name type="synonym">Acanthophacelus reticulatus</name>
    <dbReference type="NCBI Taxonomy" id="8081"/>
    <lineage>
        <taxon>Eukaryota</taxon>
        <taxon>Metazoa</taxon>
        <taxon>Chordata</taxon>
        <taxon>Craniata</taxon>
        <taxon>Vertebrata</taxon>
        <taxon>Euteleostomi</taxon>
        <taxon>Actinopterygii</taxon>
        <taxon>Neopterygii</taxon>
        <taxon>Teleostei</taxon>
        <taxon>Neoteleostei</taxon>
        <taxon>Acanthomorphata</taxon>
        <taxon>Ovalentaria</taxon>
        <taxon>Atherinomorphae</taxon>
        <taxon>Cyprinodontiformes</taxon>
        <taxon>Poeciliidae</taxon>
        <taxon>Poeciliinae</taxon>
        <taxon>Poecilia</taxon>
    </lineage>
</organism>
<dbReference type="PANTHER" id="PTHR23176">
    <property type="entry name" value="RHO/RAC/CDC GTPASE-ACTIVATING PROTEIN"/>
    <property type="match status" value="1"/>
</dbReference>
<dbReference type="FunFam" id="1.10.555.10:FF:000003">
    <property type="entry name" value="Putative rho GTPase-activating protein 12"/>
    <property type="match status" value="1"/>
</dbReference>
<reference evidence="3" key="2">
    <citation type="submission" date="2025-08" db="UniProtKB">
        <authorList>
            <consortium name="Ensembl"/>
        </authorList>
    </citation>
    <scope>IDENTIFICATION</scope>
    <source>
        <strain evidence="3">Guanapo</strain>
    </source>
</reference>
<dbReference type="OMA" id="HIHRISE"/>
<dbReference type="GO" id="GO:0007165">
    <property type="term" value="P:signal transduction"/>
    <property type="evidence" value="ECO:0007669"/>
    <property type="project" value="InterPro"/>
</dbReference>
<reference evidence="4" key="1">
    <citation type="submission" date="2013-11" db="EMBL/GenBank/DDBJ databases">
        <title>The genomic landscape of the Guanapo guppy.</title>
        <authorList>
            <person name="Kuenstner A."/>
            <person name="Dreyer C."/>
        </authorList>
    </citation>
    <scope>NUCLEOTIDE SEQUENCE</scope>
    <source>
        <strain evidence="4">Guanapo</strain>
    </source>
</reference>
<feature type="domain" description="Rho-GAP" evidence="2">
    <location>
        <begin position="9"/>
        <end position="207"/>
    </location>
</feature>
<proteinExistence type="predicted"/>
<dbReference type="PROSITE" id="PS50238">
    <property type="entry name" value="RHOGAP"/>
    <property type="match status" value="1"/>
</dbReference>
<accession>A0A3P9P7B0</accession>
<protein>
    <recommendedName>
        <fullName evidence="2">Rho-GAP domain-containing protein</fullName>
    </recommendedName>
</protein>
<dbReference type="InterPro" id="IPR050729">
    <property type="entry name" value="Rho-GAP"/>
</dbReference>
<dbReference type="Proteomes" id="UP000242638">
    <property type="component" value="Unassembled WGS sequence"/>
</dbReference>
<dbReference type="Gene3D" id="1.10.555.10">
    <property type="entry name" value="Rho GTPase activation protein"/>
    <property type="match status" value="1"/>
</dbReference>
<evidence type="ECO:0000313" key="4">
    <source>
        <dbReference type="Proteomes" id="UP000242638"/>
    </source>
</evidence>